<sequence>MFLWSSYSNTDQRLTATIHLETVGDDRKTHQVVTTASPKRPADLLIDEVSSLHRRLSALSTKHSPRNTTFKNGLLETAKVDFLMKGRLSSKPSPSTSISCHQLIVKNITVDERKTHEIVTTASHKRPVNIFIDEVSSLHQRLPALSAKHSPRNTTFKNGLLETAKVDFLIIKGRLGLKRLPSVVTS</sequence>
<name>A0A834ISK4_RHYFE</name>
<gene>
    <name evidence="1" type="ORF">GWI33_022509</name>
</gene>
<accession>A0A834ISK4</accession>
<evidence type="ECO:0000313" key="1">
    <source>
        <dbReference type="EMBL" id="KAF7284152.1"/>
    </source>
</evidence>
<dbReference type="Proteomes" id="UP000625711">
    <property type="component" value="Unassembled WGS sequence"/>
</dbReference>
<proteinExistence type="predicted"/>
<comment type="caution">
    <text evidence="1">The sequence shown here is derived from an EMBL/GenBank/DDBJ whole genome shotgun (WGS) entry which is preliminary data.</text>
</comment>
<keyword evidence="2" id="KW-1185">Reference proteome</keyword>
<dbReference type="AlphaFoldDB" id="A0A834ISK4"/>
<protein>
    <submittedName>
        <fullName evidence="1">Uncharacterized protein</fullName>
    </submittedName>
</protein>
<organism evidence="1 2">
    <name type="scientific">Rhynchophorus ferrugineus</name>
    <name type="common">Red palm weevil</name>
    <name type="synonym">Curculio ferrugineus</name>
    <dbReference type="NCBI Taxonomy" id="354439"/>
    <lineage>
        <taxon>Eukaryota</taxon>
        <taxon>Metazoa</taxon>
        <taxon>Ecdysozoa</taxon>
        <taxon>Arthropoda</taxon>
        <taxon>Hexapoda</taxon>
        <taxon>Insecta</taxon>
        <taxon>Pterygota</taxon>
        <taxon>Neoptera</taxon>
        <taxon>Endopterygota</taxon>
        <taxon>Coleoptera</taxon>
        <taxon>Polyphaga</taxon>
        <taxon>Cucujiformia</taxon>
        <taxon>Curculionidae</taxon>
        <taxon>Dryophthorinae</taxon>
        <taxon>Rhynchophorus</taxon>
    </lineage>
</organism>
<dbReference type="EMBL" id="JAACXV010000082">
    <property type="protein sequence ID" value="KAF7284152.1"/>
    <property type="molecule type" value="Genomic_DNA"/>
</dbReference>
<evidence type="ECO:0000313" key="2">
    <source>
        <dbReference type="Proteomes" id="UP000625711"/>
    </source>
</evidence>
<reference evidence="1" key="1">
    <citation type="submission" date="2020-08" db="EMBL/GenBank/DDBJ databases">
        <title>Genome sequencing and assembly of the red palm weevil Rhynchophorus ferrugineus.</title>
        <authorList>
            <person name="Dias G.B."/>
            <person name="Bergman C.M."/>
            <person name="Manee M."/>
        </authorList>
    </citation>
    <scope>NUCLEOTIDE SEQUENCE</scope>
    <source>
        <strain evidence="1">AA-2017</strain>
        <tissue evidence="1">Whole larva</tissue>
    </source>
</reference>